<feature type="compositionally biased region" description="Polar residues" evidence="1">
    <location>
        <begin position="1749"/>
        <end position="1772"/>
    </location>
</feature>
<feature type="region of interest" description="Disordered" evidence="1">
    <location>
        <begin position="2308"/>
        <end position="2455"/>
    </location>
</feature>
<feature type="compositionally biased region" description="Basic and acidic residues" evidence="1">
    <location>
        <begin position="1734"/>
        <end position="1743"/>
    </location>
</feature>
<feature type="compositionally biased region" description="Low complexity" evidence="1">
    <location>
        <begin position="1773"/>
        <end position="1790"/>
    </location>
</feature>
<feature type="compositionally biased region" description="Acidic residues" evidence="1">
    <location>
        <begin position="2390"/>
        <end position="2400"/>
    </location>
</feature>
<feature type="region of interest" description="Disordered" evidence="1">
    <location>
        <begin position="2809"/>
        <end position="2849"/>
    </location>
</feature>
<feature type="compositionally biased region" description="Basic and acidic residues" evidence="1">
    <location>
        <begin position="948"/>
        <end position="957"/>
    </location>
</feature>
<dbReference type="Proteomes" id="UP000259762">
    <property type="component" value="Chromosome"/>
</dbReference>
<feature type="compositionally biased region" description="Polar residues" evidence="1">
    <location>
        <begin position="1699"/>
        <end position="1708"/>
    </location>
</feature>
<organism evidence="2 3">
    <name type="scientific">Anaplasma ovis str. Haibei</name>
    <dbReference type="NCBI Taxonomy" id="1248439"/>
    <lineage>
        <taxon>Bacteria</taxon>
        <taxon>Pseudomonadati</taxon>
        <taxon>Pseudomonadota</taxon>
        <taxon>Alphaproteobacteria</taxon>
        <taxon>Rickettsiales</taxon>
        <taxon>Anaplasmataceae</taxon>
        <taxon>Anaplasma</taxon>
    </lineage>
</organism>
<feature type="compositionally biased region" description="Basic and acidic residues" evidence="1">
    <location>
        <begin position="1428"/>
        <end position="1438"/>
    </location>
</feature>
<feature type="compositionally biased region" description="Acidic residues" evidence="1">
    <location>
        <begin position="2438"/>
        <end position="2455"/>
    </location>
</feature>
<evidence type="ECO:0000256" key="1">
    <source>
        <dbReference type="SAM" id="MobiDB-lite"/>
    </source>
</evidence>
<feature type="compositionally biased region" description="Basic and acidic residues" evidence="1">
    <location>
        <begin position="2809"/>
        <end position="2824"/>
    </location>
</feature>
<reference evidence="3" key="1">
    <citation type="submission" date="2018-06" db="EMBL/GenBank/DDBJ databases">
        <title>The Anaplasma ovis genome reveals a high proportion of pseudogenes.</title>
        <authorList>
            <person name="Liu Z."/>
            <person name="Peasley A.M."/>
            <person name="Yang J."/>
            <person name="Li Y."/>
            <person name="Guan G."/>
            <person name="Luo J."/>
            <person name="Yin H."/>
            <person name="Brayton K.A."/>
        </authorList>
    </citation>
    <scope>NUCLEOTIDE SEQUENCE [LARGE SCALE GENOMIC DNA]</scope>
    <source>
        <strain evidence="3">Haibei</strain>
    </source>
</reference>
<feature type="compositionally biased region" description="Polar residues" evidence="1">
    <location>
        <begin position="2681"/>
        <end position="2693"/>
    </location>
</feature>
<feature type="region of interest" description="Disordered" evidence="1">
    <location>
        <begin position="2042"/>
        <end position="2068"/>
    </location>
</feature>
<accession>A0A2Z2LEM8</accession>
<dbReference type="RefSeq" id="WP_075138801.1">
    <property type="nucleotide sequence ID" value="NZ_CP015994.1"/>
</dbReference>
<dbReference type="EMBL" id="CP015994">
    <property type="protein sequence ID" value="ASI47527.1"/>
    <property type="molecule type" value="Genomic_DNA"/>
</dbReference>
<dbReference type="OrthoDB" id="7164960at2"/>
<feature type="compositionally biased region" description="Low complexity" evidence="1">
    <location>
        <begin position="1455"/>
        <end position="1472"/>
    </location>
</feature>
<feature type="region of interest" description="Disordered" evidence="1">
    <location>
        <begin position="923"/>
        <end position="957"/>
    </location>
</feature>
<keyword evidence="3" id="KW-1185">Reference proteome</keyword>
<feature type="compositionally biased region" description="Basic and acidic residues" evidence="1">
    <location>
        <begin position="2311"/>
        <end position="2322"/>
    </location>
</feature>
<sequence>MAFSNIFKRKKKPFSLRTDGSDGSDSDLWSAVLKCGEPSPRGPRGASRIPVVYSQKIHNDGALCCDKTLVDVLHTIAKPTAQRTGMLDLALESIDKNSRTLVISQEEDSPAPLVTIQPAQALPKEHAAIKVTEKHAVSVFNVRGQGAVSLQSIGKMWVTAAYRVSSPRNSPGHYLLSDLKLEVGSSVDDKVRRLHTQKDEFFTPPKQGEKQVVENDNAVEKYCANLLSERTNNIPSIRGIPKRPSCKLKQEADTVMRDRGQTPWELIRTDVEYDFVEEGDAQVIDAQIAPEDEMQLNCVALLGGMQCDPKLVNVLRYVLKPTAKRGRLLDFLESCIQSSVIQDTSSYIKISAIGITKNPATIVRPIVMDDRSVSAVRVIETHCVKVMQVSRITGKAHCIGALEAIVQFTLFTTSDPKKCKLGDLRVSVKPINSAGRPTSEQLTHNSTYTCALPIDLEASYEHTRLGEDKFHVPYTQDAVLPKNRTGILPVNRVKLKNKADTAIRNVTKTPWDLIKTGIPYGTPSNQPGVHSKLCLLDNIGRSIGPIPRDEQMVEFARNIVQPTSIRPGLLKFLEKCIKTTNPSLRVFAHSSNKPSLTATLTYVTEDVTFPMVKVEEIHLVDVKDISGRSQRAGDFFVGKPDGIPVQDVLQVKLSYEISHHTPHYLIKNMRTEITSMGQNGNSPQKNPLVVNINARYQHDETLEKDRMEQAKAELRAKAGAALELTARGQPTVSVSSARGRTGVASETRAVMLKSQPDQKMRNLAKTPWDLICAGDEHADADAATPSNDNVAKFTKEYLLKPTKHREGLLEFVRACVQNGGELDMETRTPKIKVDVEQDEDGSPIGPMAVKEEHQIRISRNAEVLGFLAVQVEYRVSETASEGVYTLSDMKVGVKLLDSDGRESPQQELKYNIGASELISRAGPLKLTPRKSAAKTKHLDSEHEDEQEDAKTELREKSKAALKRAANAAVAGGRPAGISLANPNDCQELVNECGLCEFVLGEDWVANNVGGDVQTTPSSASAPNTSEQLAFLSAVLDTKPRDTHALLLSALAKCISTSGVTLEAGPVEAKRRNIVNSEDAPAVRVEEKHNVKAICRSAAGEQTKDLGNVNATLSYLISADKTARDVIIISDVKLNVAVEGTNIRQDISFDGTEIVTVSDKLLQAAKPETGAKSKKDTESGENTKPVERTMENLHNKIEDGFKTIAGGARNITDALSEGVQRHGRELAEGAKQRIPLVQPDSISLANPNDCQELVNECGLCEFVLGEDWTAKHMNDSGTTPNLENLGTDEQFILLSTVLDTKSRGTHTLLLSALAKCISTSGVTLEAGSVKTKKWNIVNSKDAPAVRVEEKHNVKAICRSAAGEQTKDLGNVNATLSYTISTGKPTQNVIMSDVELHVAVAETDIEQDISFDGTATVTVSNKVLRDVADKLRGNDPDKGYSQDLEIDSVDGKRASGRATKQATQRSATATRAKQSASTETAQSGIESEFKAVADEARDITRALSASGNIQEPQNAAPSPSTEGDGSAIQSGSVQHATGSSATLKLKSAPDQAMRDAVPDPWSLINAGKHHSNNSRNAKSGDIREFCSKYLCRGTDKREGLLNFIKASIDNLDPGLRVVKGNDTKLRMRVTGPTSSDPSQVASVVLTETHDFIVRGTNNKEVGTLEAEVQYTVTPTIELDKYKVSDLTVKIKSTDSTDPELTYTSTNTSEVSLPKPEAITSRSRKPLTPFDQVTKPEGTKSLEQRVADTVSALASTRVSTNPQQDANISDYLNSISTPSSSAGTEAASGTTTARDSKQGSAQHSTTVPSQPTINEQPSPQLKASTKGASMPARPACELKKKEDQVMRSAAATPWSLIYGEHEPTTPEAGTSSDIQDFLKKFLLKPTKRRKGLLEFAKACMYDGGSLSTHATNGPKITLKISDDATTNTVEEVHNIQVKDAQGEAVLDVLAVKVSYNVSGTDTQGKYSLSDLSVVVKSLGREGDSPSDTELSYEISKSQSVSWQKQPKFNQYVVPALSATNNAQQNDQDNQEKLRARATKALLLAAQQDSAPSNAKSIATQTGSVSAPPSQLVLHSNPECSDIHDPGNLSRLVLGEEWFIEHDEREDPQYAKPTVGNIFSDRDAQHLLLSAVLDTAPNVTNGCLLDALQNSIGTQEVVLVASQDVVPVVTVKNTNKGDSSAILVQEEHEAIAKHLSGSANLKSSDVLRSAVTARDLGKVNAILSYTMSTNTTNNDVYVVISDVKLVVAVLDINAAQTIEFKNAEDKFRITGKLLQDVVEKLHGRASVGTQSEDVGEGIGHGGGTVLYASTTASKADSDETERHLAEGESYSEASDDEDDAHPAVDTAAGKKGRAQRSKATGKAQLLSTHTAPDDEETPTREDSSTLQAKRDDTIDSDTDSEGEEPSSAQAKRRPTKAKRSATTTLQVEERHAGGSGTHDTDGEGEEPDTDDDYEEHPDEQDLLEEYEEDNREKSGVARIAKLAQHHIRSGGTQYAERVSGTSEAWHRTQRSEHTVIKKVQLFADNGRFNFVDEVRNALRDDLSCQEIFYPTDDDTSFETNLLMRIAEASVAPLGGHEAAENLQIVGIVKSEIDFSESQQEYDVVKGATIDAGIHGTFYISVRYQIAREVSVYSTNYVIKNAAIHLGRAEGSGTTVLPIDDIVSVVDTPWRAALAEYGAKQKGMFSTGTSATHGGTQESKVRQEKKHTQQKQRFTPGFTEENALHAVPTSTEKGGWLSKILGFVCKFLGKIFKFLKNLLGVRSTARDNFVKYEIDTGEFIEDKPSDSRAARLSHTIGDVHHDAQAEVDTTYRDEYDDEYPARYDPEHSSPSEVVSDSTVHPAGVRTTAARKGRR</sequence>
<dbReference type="KEGG" id="aoh:AOV_01180"/>
<reference evidence="2 3" key="2">
    <citation type="journal article" date="2019" name="BMC Genomics">
        <title>The Anaplasma ovis genome reveals a high proportion of pseudogenes.</title>
        <authorList>
            <person name="Liu Z."/>
            <person name="Peasley A.M."/>
            <person name="Yang J."/>
            <person name="Li Y."/>
            <person name="Guan G."/>
            <person name="Luo J."/>
            <person name="Yin H."/>
            <person name="Brayton K.A."/>
        </authorList>
    </citation>
    <scope>NUCLEOTIDE SEQUENCE [LARGE SCALE GENOMIC DNA]</scope>
    <source>
        <strain evidence="2 3">Haibei</strain>
    </source>
</reference>
<feature type="compositionally biased region" description="Polar residues" evidence="1">
    <location>
        <begin position="2043"/>
        <end position="2065"/>
    </location>
</feature>
<feature type="compositionally biased region" description="Polar residues" evidence="1">
    <location>
        <begin position="1473"/>
        <end position="1482"/>
    </location>
</feature>
<feature type="compositionally biased region" description="Basic and acidic residues" evidence="1">
    <location>
        <begin position="1168"/>
        <end position="1177"/>
    </location>
</feature>
<feature type="compositionally biased region" description="Polar residues" evidence="1">
    <location>
        <begin position="1502"/>
        <end position="1540"/>
    </location>
</feature>
<feature type="region of interest" description="Disordered" evidence="1">
    <location>
        <begin position="1693"/>
        <end position="1830"/>
    </location>
</feature>
<name>A0A2Z2LEM8_9RICK</name>
<gene>
    <name evidence="2" type="ORF">AOV_01180</name>
</gene>
<feature type="region of interest" description="Disordered" evidence="1">
    <location>
        <begin position="1428"/>
        <end position="1482"/>
    </location>
</feature>
<protein>
    <submittedName>
        <fullName evidence="2">Uncharacterized protein</fullName>
    </submittedName>
</protein>
<feature type="region of interest" description="Disordered" evidence="1">
    <location>
        <begin position="2681"/>
        <end position="2707"/>
    </location>
</feature>
<proteinExistence type="predicted"/>
<feature type="compositionally biased region" description="Polar residues" evidence="1">
    <location>
        <begin position="1795"/>
        <end position="1824"/>
    </location>
</feature>
<feature type="region of interest" description="Disordered" evidence="1">
    <location>
        <begin position="1165"/>
        <end position="1184"/>
    </location>
</feature>
<feature type="region of interest" description="Disordered" evidence="1">
    <location>
        <begin position="1502"/>
        <end position="1553"/>
    </location>
</feature>
<feature type="compositionally biased region" description="Basic and acidic residues" evidence="1">
    <location>
        <begin position="2373"/>
        <end position="2389"/>
    </location>
</feature>
<evidence type="ECO:0000313" key="2">
    <source>
        <dbReference type="EMBL" id="ASI47527.1"/>
    </source>
</evidence>
<feature type="compositionally biased region" description="Basic residues" evidence="1">
    <location>
        <begin position="2406"/>
        <end position="2415"/>
    </location>
</feature>
<evidence type="ECO:0000313" key="3">
    <source>
        <dbReference type="Proteomes" id="UP000259762"/>
    </source>
</evidence>